<dbReference type="HAMAP" id="MF_00277">
    <property type="entry name" value="PII_uridylyl_transf"/>
    <property type="match status" value="1"/>
</dbReference>
<sequence length="969" mass="107911">MKEGGGAFQTPPSRGGCVCAKGIDCLPLAAFRSPSMPIVRSPKASRVIGEPFEGTKLRVEAREIAAAHKGRDLELRNAVVARLKKALHDGRAEAERQLRQDGCGRCCSMRLSALQDAVIASAHEVATSFLYPADNPSRSERMAVAAVGGYGRGMMAPGSDTDILFLLPYKQTAWGESVAEAMLYMLWDLGLKVGHATRSVDECLRQARADFTIRTSILEARYIVGDKGLFEDLEKRFDKEVVEGTGAEFVAAKMAEREERLRRSGQSRYLVEPNVKESKGGLRDLHTLFWIAKYVYRVQTTDELVQKGVFTREEARLFTKCEDFLWSVRCHLHFLTGRAEDRLSFDVQREMAQRLGYTEHPGQRDVERFMKHYFLVAKDVGDLTAILSAALEARHDKPVPGLKGMVERFRAGSRRITLKETPDFILDHDRLNVIDDQAFKRDPVNLIRIFHVADKRNLALHPDATQLAARSLALIDASVRENPEANRLFLEIVTSKNAPETVLRRMNEVGVLGRFLPEFGKIVAMMQFNMYHHYTVDEHLLRCIGVLSEIERKVNPENGLANDLMGTVKNRNLLYVALLLHDIAKGRPEDHSVAGARIARRICPRLGLSPVETETVVWLVEQHLVMSQVAQSRDLSDRKTIENFAAVVQNLERMKLLTILTTADIKAVGPGTWNGWKAQLLKTLYYETEPVLTGGFSEVDRGKRVSAAQSQFRAQLADWSDEKVAAYVARHYPPYWLRVDLDTKLRHARFIDEAETAGRSIATHATLEAGRGITTLTVVAPDHPKLLSIIAGACAAAGANIVDAHISTTTDGLALDTIALRRAFDRDEDELRRAGRIQEAVEQALTGEVRLPEVMARKIPKGRRTFTVEPEVTVNNAWSNRHTVVEVSGLDRPGLLFALTNTLSRLNLNIASAHVATFGERAVDVFYVTDLMGAKITGAARQSTIRRALVAVFEGPAEDEEAPRRAARG</sequence>
<evidence type="ECO:0000256" key="1">
    <source>
        <dbReference type="ARBA" id="ARBA00022679"/>
    </source>
</evidence>
<dbReference type="EC" id="3.1.4.-" evidence="7"/>
<reference evidence="10 11" key="1">
    <citation type="submission" date="2007-07" db="EMBL/GenBank/DDBJ databases">
        <title>Complete sequence of chromosome of Xanthobacter autotrophicus Py2.</title>
        <authorList>
            <consortium name="US DOE Joint Genome Institute"/>
            <person name="Copeland A."/>
            <person name="Lucas S."/>
            <person name="Lapidus A."/>
            <person name="Barry K."/>
            <person name="Glavina del Rio T."/>
            <person name="Hammon N."/>
            <person name="Israni S."/>
            <person name="Dalin E."/>
            <person name="Tice H."/>
            <person name="Pitluck S."/>
            <person name="Sims D."/>
            <person name="Brettin T."/>
            <person name="Bruce D."/>
            <person name="Detter J.C."/>
            <person name="Han C."/>
            <person name="Tapia R."/>
            <person name="Brainard J."/>
            <person name="Schmutz J."/>
            <person name="Larimer F."/>
            <person name="Land M."/>
            <person name="Hauser L."/>
            <person name="Kyrpides N."/>
            <person name="Kim E."/>
            <person name="Ensigns S.A."/>
            <person name="Richardson P."/>
        </authorList>
    </citation>
    <scope>NUCLEOTIDE SEQUENCE [LARGE SCALE GENOMIC DNA]</scope>
    <source>
        <strain evidence="11">ATCC BAA-1158 / Py2</strain>
    </source>
</reference>
<feature type="domain" description="ACT" evidence="8">
    <location>
        <begin position="884"/>
        <end position="968"/>
    </location>
</feature>
<comment type="cofactor">
    <cofactor evidence="7">
        <name>Mg(2+)</name>
        <dbReference type="ChEBI" id="CHEBI:18420"/>
    </cofactor>
</comment>
<evidence type="ECO:0000256" key="7">
    <source>
        <dbReference type="HAMAP-Rule" id="MF_00277"/>
    </source>
</evidence>
<evidence type="ECO:0000259" key="9">
    <source>
        <dbReference type="PROSITE" id="PS51831"/>
    </source>
</evidence>
<evidence type="ECO:0000256" key="6">
    <source>
        <dbReference type="ARBA" id="ARBA00023268"/>
    </source>
</evidence>
<keyword evidence="11" id="KW-1185">Reference proteome</keyword>
<dbReference type="EC" id="2.7.7.59" evidence="7"/>
<dbReference type="InterPro" id="IPR003607">
    <property type="entry name" value="HD/PDEase_dom"/>
</dbReference>
<evidence type="ECO:0000259" key="8">
    <source>
        <dbReference type="PROSITE" id="PS51671"/>
    </source>
</evidence>
<name>A7IBZ9_XANP2</name>
<dbReference type="CDD" id="cd04900">
    <property type="entry name" value="ACT_UUR-like_1"/>
    <property type="match status" value="1"/>
</dbReference>
<comment type="catalytic activity">
    <reaction evidence="7">
        <text>[protein-PII]-L-tyrosine + UTP = [protein-PII]-uridylyl-L-tyrosine + diphosphate</text>
        <dbReference type="Rhea" id="RHEA:13673"/>
        <dbReference type="Rhea" id="RHEA-COMP:12147"/>
        <dbReference type="Rhea" id="RHEA-COMP:12148"/>
        <dbReference type="ChEBI" id="CHEBI:33019"/>
        <dbReference type="ChEBI" id="CHEBI:46398"/>
        <dbReference type="ChEBI" id="CHEBI:46858"/>
        <dbReference type="ChEBI" id="CHEBI:90602"/>
        <dbReference type="EC" id="2.7.7.59"/>
    </reaction>
</comment>
<accession>A7IBZ9</accession>
<dbReference type="Pfam" id="PF08335">
    <property type="entry name" value="GlnD_UR_UTase"/>
    <property type="match status" value="1"/>
</dbReference>
<comment type="activity regulation">
    <text evidence="7">Uridylyltransferase (UTase) activity is inhibited by glutamine, while glutamine activates uridylyl-removing (UR) activity.</text>
</comment>
<dbReference type="Gene3D" id="3.30.70.260">
    <property type="match status" value="1"/>
</dbReference>
<dbReference type="PANTHER" id="PTHR47320:SF1">
    <property type="entry name" value="BIFUNCTIONAL URIDYLYLTRANSFERASE_URIDYLYL-REMOVING ENZYME"/>
    <property type="match status" value="1"/>
</dbReference>
<dbReference type="InterPro" id="IPR006674">
    <property type="entry name" value="HD_domain"/>
</dbReference>
<dbReference type="SUPFAM" id="SSF81891">
    <property type="entry name" value="Poly A polymerase C-terminal region-like"/>
    <property type="match status" value="1"/>
</dbReference>
<dbReference type="CDD" id="cd04899">
    <property type="entry name" value="ACT_ACR-UUR-like_2"/>
    <property type="match status" value="1"/>
</dbReference>
<dbReference type="GO" id="GO:0008773">
    <property type="term" value="F:[protein-PII] uridylyltransferase activity"/>
    <property type="evidence" value="ECO:0007669"/>
    <property type="project" value="UniProtKB-UniRule"/>
</dbReference>
<dbReference type="AlphaFoldDB" id="A7IBZ9"/>
<keyword evidence="6 7" id="KW-0511">Multifunctional enzyme</keyword>
<keyword evidence="1 7" id="KW-0808">Transferase</keyword>
<dbReference type="InterPro" id="IPR002912">
    <property type="entry name" value="ACT_dom"/>
</dbReference>
<dbReference type="PANTHER" id="PTHR47320">
    <property type="entry name" value="BIFUNCTIONAL URIDYLYLTRANSFERASE/URIDYLYL-REMOVING ENZYME"/>
    <property type="match status" value="1"/>
</dbReference>
<dbReference type="KEGG" id="xau:Xaut_0284"/>
<proteinExistence type="inferred from homology"/>
<dbReference type="NCBIfam" id="NF003467">
    <property type="entry name" value="PRK05092.1"/>
    <property type="match status" value="1"/>
</dbReference>
<dbReference type="InterPro" id="IPR013546">
    <property type="entry name" value="PII_UdlTrfase/GS_AdlTrfase"/>
</dbReference>
<evidence type="ECO:0000256" key="3">
    <source>
        <dbReference type="ARBA" id="ARBA00022737"/>
    </source>
</evidence>
<dbReference type="Pfam" id="PF01966">
    <property type="entry name" value="HD"/>
    <property type="match status" value="1"/>
</dbReference>
<dbReference type="Pfam" id="PF01842">
    <property type="entry name" value="ACT"/>
    <property type="match status" value="2"/>
</dbReference>
<keyword evidence="3" id="KW-0677">Repeat</keyword>
<protein>
    <recommendedName>
        <fullName evidence="7">Bifunctional uridylyltransferase/uridylyl-removing enzyme</fullName>
        <shortName evidence="7">UTase/UR</shortName>
    </recommendedName>
    <alternativeName>
        <fullName evidence="7">Bifunctional [protein-PII] modification enzyme</fullName>
    </alternativeName>
    <alternativeName>
        <fullName evidence="7">Bifunctional nitrogen sensor protein</fullName>
    </alternativeName>
    <domain>
        <recommendedName>
            <fullName evidence="7">[Protein-PII] uridylyltransferase</fullName>
            <shortName evidence="7">PII uridylyltransferase</shortName>
            <shortName evidence="7">UTase</shortName>
            <ecNumber evidence="7">2.7.7.59</ecNumber>
        </recommendedName>
    </domain>
    <domain>
        <recommendedName>
            <fullName evidence="7">[Protein-PII]-UMP uridylyl-removing enzyme</fullName>
            <shortName evidence="7">UR</shortName>
            <ecNumber evidence="7">3.1.4.-</ecNumber>
        </recommendedName>
    </domain>
</protein>
<dbReference type="HOGENOM" id="CLU_012833_1_0_5"/>
<dbReference type="EMBL" id="CP000781">
    <property type="protein sequence ID" value="ABS65542.1"/>
    <property type="molecule type" value="Genomic_DNA"/>
</dbReference>
<dbReference type="Gene3D" id="3.30.460.10">
    <property type="entry name" value="Beta Polymerase, domain 2"/>
    <property type="match status" value="1"/>
</dbReference>
<comment type="catalytic activity">
    <reaction evidence="7">
        <text>[protein-PII]-uridylyl-L-tyrosine + H2O = [protein-PII]-L-tyrosine + UMP + H(+)</text>
        <dbReference type="Rhea" id="RHEA:48600"/>
        <dbReference type="Rhea" id="RHEA-COMP:12147"/>
        <dbReference type="Rhea" id="RHEA-COMP:12148"/>
        <dbReference type="ChEBI" id="CHEBI:15377"/>
        <dbReference type="ChEBI" id="CHEBI:15378"/>
        <dbReference type="ChEBI" id="CHEBI:46858"/>
        <dbReference type="ChEBI" id="CHEBI:57865"/>
        <dbReference type="ChEBI" id="CHEBI:90602"/>
    </reaction>
</comment>
<feature type="domain" description="ACT" evidence="8">
    <location>
        <begin position="775"/>
        <end position="857"/>
    </location>
</feature>
<dbReference type="eggNOG" id="COG2844">
    <property type="taxonomic scope" value="Bacteria"/>
</dbReference>
<comment type="caution">
    <text evidence="7">Lacks conserved residue(s) required for the propagation of feature annotation.</text>
</comment>
<dbReference type="Gene3D" id="1.10.3090.10">
    <property type="entry name" value="cca-adding enzyme, domain 2"/>
    <property type="match status" value="1"/>
</dbReference>
<dbReference type="CDD" id="cd05401">
    <property type="entry name" value="NT_GlnE_GlnD_like"/>
    <property type="match status" value="1"/>
</dbReference>
<dbReference type="SUPFAM" id="SSF81301">
    <property type="entry name" value="Nucleotidyltransferase"/>
    <property type="match status" value="1"/>
</dbReference>
<dbReference type="Proteomes" id="UP000002417">
    <property type="component" value="Chromosome"/>
</dbReference>
<organism evidence="10 11">
    <name type="scientific">Xanthobacter autotrophicus (strain ATCC BAA-1158 / Py2)</name>
    <dbReference type="NCBI Taxonomy" id="78245"/>
    <lineage>
        <taxon>Bacteria</taxon>
        <taxon>Pseudomonadati</taxon>
        <taxon>Pseudomonadota</taxon>
        <taxon>Alphaproteobacteria</taxon>
        <taxon>Hyphomicrobiales</taxon>
        <taxon>Xanthobacteraceae</taxon>
        <taxon>Xanthobacter</taxon>
    </lineage>
</organism>
<dbReference type="InterPro" id="IPR045865">
    <property type="entry name" value="ACT-like_dom_sf"/>
</dbReference>
<dbReference type="InterPro" id="IPR043519">
    <property type="entry name" value="NT_sf"/>
</dbReference>
<dbReference type="InterPro" id="IPR010043">
    <property type="entry name" value="UTase/UR"/>
</dbReference>
<evidence type="ECO:0000256" key="4">
    <source>
        <dbReference type="ARBA" id="ARBA00022801"/>
    </source>
</evidence>
<keyword evidence="2 7" id="KW-0548">Nucleotidyltransferase</keyword>
<dbReference type="SUPFAM" id="SSF81593">
    <property type="entry name" value="Nucleotidyltransferase substrate binding subunit/domain"/>
    <property type="match status" value="1"/>
</dbReference>
<comment type="similarity">
    <text evidence="7">Belongs to the GlnD family.</text>
</comment>
<gene>
    <name evidence="7" type="primary">glnD</name>
    <name evidence="10" type="ordered locus">Xaut_0284</name>
</gene>
<evidence type="ECO:0000256" key="5">
    <source>
        <dbReference type="ARBA" id="ARBA00022842"/>
    </source>
</evidence>
<keyword evidence="5 7" id="KW-0460">Magnesium</keyword>
<evidence type="ECO:0000313" key="11">
    <source>
        <dbReference type="Proteomes" id="UP000002417"/>
    </source>
</evidence>
<evidence type="ECO:0000313" key="10">
    <source>
        <dbReference type="EMBL" id="ABS65542.1"/>
    </source>
</evidence>
<keyword evidence="4 7" id="KW-0378">Hydrolase</keyword>
<comment type="domain">
    <text evidence="7">Has four distinct domains: an N-terminal nucleotidyltransferase (NT) domain responsible for UTase activity, a central HD domain that encodes UR activity, and two C-terminal ACT domains that seem to have a role in glutamine sensing.</text>
</comment>
<dbReference type="PhylomeDB" id="A7IBZ9"/>
<dbReference type="GO" id="GO:0008081">
    <property type="term" value="F:phosphoric diester hydrolase activity"/>
    <property type="evidence" value="ECO:0007669"/>
    <property type="project" value="UniProtKB-UniRule"/>
</dbReference>
<dbReference type="CDD" id="cd00077">
    <property type="entry name" value="HDc"/>
    <property type="match status" value="1"/>
</dbReference>
<dbReference type="PROSITE" id="PS51831">
    <property type="entry name" value="HD"/>
    <property type="match status" value="1"/>
</dbReference>
<dbReference type="PIRSF" id="PIRSF006288">
    <property type="entry name" value="PII_uridyltransf"/>
    <property type="match status" value="1"/>
</dbReference>
<dbReference type="STRING" id="78245.Xaut_0284"/>
<dbReference type="SMART" id="SM00471">
    <property type="entry name" value="HDc"/>
    <property type="match status" value="1"/>
</dbReference>
<dbReference type="NCBIfam" id="TIGR01693">
    <property type="entry name" value="UTase_glnD"/>
    <property type="match status" value="1"/>
</dbReference>
<evidence type="ECO:0000256" key="2">
    <source>
        <dbReference type="ARBA" id="ARBA00022695"/>
    </source>
</evidence>
<feature type="domain" description="HD" evidence="9">
    <location>
        <begin position="536"/>
        <end position="657"/>
    </location>
</feature>
<dbReference type="GO" id="GO:0006808">
    <property type="term" value="P:regulation of nitrogen utilization"/>
    <property type="evidence" value="ECO:0007669"/>
    <property type="project" value="UniProtKB-UniRule"/>
</dbReference>
<dbReference type="PROSITE" id="PS51671">
    <property type="entry name" value="ACT"/>
    <property type="match status" value="2"/>
</dbReference>
<dbReference type="SUPFAM" id="SSF55021">
    <property type="entry name" value="ACT-like"/>
    <property type="match status" value="2"/>
</dbReference>
<feature type="region of interest" description="Uridylyltransferase" evidence="7">
    <location>
        <begin position="1"/>
        <end position="417"/>
    </location>
</feature>